<name>A0ABS9H4W2_9BACL</name>
<reference evidence="1 2" key="1">
    <citation type="submission" date="2022-01" db="EMBL/GenBank/DDBJ databases">
        <title>Alkalihalobacillus sp. EGI L200015, a novel bacterium isolated from a salt lake sediment.</title>
        <authorList>
            <person name="Gao L."/>
            <person name="Fang B.-Z."/>
            <person name="Li W.-J."/>
        </authorList>
    </citation>
    <scope>NUCLEOTIDE SEQUENCE [LARGE SCALE GENOMIC DNA]</scope>
    <source>
        <strain evidence="1 2">KCTC 12718</strain>
    </source>
</reference>
<protein>
    <submittedName>
        <fullName evidence="1">Cytoplasmic protein</fullName>
    </submittedName>
</protein>
<accession>A0ABS9H4W2</accession>
<proteinExistence type="predicted"/>
<gene>
    <name evidence="1" type="ORF">L2716_14795</name>
</gene>
<dbReference type="EMBL" id="JAKIJS010000001">
    <property type="protein sequence ID" value="MCF6139005.1"/>
    <property type="molecule type" value="Genomic_DNA"/>
</dbReference>
<dbReference type="RefSeq" id="WP_236337630.1">
    <property type="nucleotide sequence ID" value="NZ_JAKIJS010000001.1"/>
</dbReference>
<dbReference type="SUPFAM" id="SSF81301">
    <property type="entry name" value="Nucleotidyltransferase"/>
    <property type="match status" value="1"/>
</dbReference>
<evidence type="ECO:0000313" key="1">
    <source>
        <dbReference type="EMBL" id="MCF6139005.1"/>
    </source>
</evidence>
<dbReference type="Gene3D" id="3.30.460.10">
    <property type="entry name" value="Beta Polymerase, domain 2"/>
    <property type="match status" value="1"/>
</dbReference>
<organism evidence="1 2">
    <name type="scientific">Pseudalkalibacillus berkeleyi</name>
    <dbReference type="NCBI Taxonomy" id="1069813"/>
    <lineage>
        <taxon>Bacteria</taxon>
        <taxon>Bacillati</taxon>
        <taxon>Bacillota</taxon>
        <taxon>Bacilli</taxon>
        <taxon>Bacillales</taxon>
        <taxon>Fictibacillaceae</taxon>
        <taxon>Pseudalkalibacillus</taxon>
    </lineage>
</organism>
<comment type="caution">
    <text evidence="1">The sequence shown here is derived from an EMBL/GenBank/DDBJ whole genome shotgun (WGS) entry which is preliminary data.</text>
</comment>
<dbReference type="Proteomes" id="UP001649381">
    <property type="component" value="Unassembled WGS sequence"/>
</dbReference>
<evidence type="ECO:0000313" key="2">
    <source>
        <dbReference type="Proteomes" id="UP001649381"/>
    </source>
</evidence>
<sequence>MTLREQARKMANDYKHNPKLEVVFLGGSVSKGWEDQFSDIELFLLWKEPPLDEDRLEPINRVGGKIINFHPYEDLEWSESYIVDGTKFEISSFLMETVDQFIEELKLGDLSMTKQCLIAAIADGKPYKGEEMFNQKVKEIYPYPQRLKARLIERAFEFGGPWQNREALVHRDDSLFLQKTIIDVCSKNLIALHALNDTYIHHPGLKWLSETVDRMVLKPNCYVERITEIVTSPDKKNSVKKLEVLIQETGKLIEDHIPQIHLTEQLKRACMLRHSVKSE</sequence>
<keyword evidence="2" id="KW-1185">Reference proteome</keyword>
<dbReference type="InterPro" id="IPR043519">
    <property type="entry name" value="NT_sf"/>
</dbReference>